<reference evidence="2 3" key="1">
    <citation type="submission" date="2021-06" db="EMBL/GenBank/DDBJ databases">
        <authorList>
            <person name="Kallberg Y."/>
            <person name="Tangrot J."/>
            <person name="Rosling A."/>
        </authorList>
    </citation>
    <scope>NUCLEOTIDE SEQUENCE [LARGE SCALE GENOMIC DNA]</scope>
    <source>
        <strain evidence="2 3">120-4 pot B 10/14</strain>
    </source>
</reference>
<organism evidence="2 3">
    <name type="scientific">Gigaspora margarita</name>
    <dbReference type="NCBI Taxonomy" id="4874"/>
    <lineage>
        <taxon>Eukaryota</taxon>
        <taxon>Fungi</taxon>
        <taxon>Fungi incertae sedis</taxon>
        <taxon>Mucoromycota</taxon>
        <taxon>Glomeromycotina</taxon>
        <taxon>Glomeromycetes</taxon>
        <taxon>Diversisporales</taxon>
        <taxon>Gigasporaceae</taxon>
        <taxon>Gigaspora</taxon>
    </lineage>
</organism>
<comment type="caution">
    <text evidence="2">The sequence shown here is derived from an EMBL/GenBank/DDBJ whole genome shotgun (WGS) entry which is preliminary data.</text>
</comment>
<gene>
    <name evidence="2" type="ORF">GMARGA_LOCUS39700</name>
</gene>
<accession>A0ABN7X6Q8</accession>
<name>A0ABN7X6Q8_GIGMA</name>
<evidence type="ECO:0000313" key="3">
    <source>
        <dbReference type="Proteomes" id="UP000789901"/>
    </source>
</evidence>
<protein>
    <submittedName>
        <fullName evidence="2">17553_t:CDS:1</fullName>
    </submittedName>
</protein>
<evidence type="ECO:0000256" key="1">
    <source>
        <dbReference type="SAM" id="MobiDB-lite"/>
    </source>
</evidence>
<proteinExistence type="predicted"/>
<dbReference type="EMBL" id="CAJVQB010096112">
    <property type="protein sequence ID" value="CAG8849411.1"/>
    <property type="molecule type" value="Genomic_DNA"/>
</dbReference>
<sequence>SWMSTNTKTNINQHTKPLNSNMPDYKRGTLIESNSNEISFIERKDQSYILLDYYCVHEDC</sequence>
<feature type="region of interest" description="Disordered" evidence="1">
    <location>
        <begin position="1"/>
        <end position="24"/>
    </location>
</feature>
<feature type="compositionally biased region" description="Polar residues" evidence="1">
    <location>
        <begin position="1"/>
        <end position="22"/>
    </location>
</feature>
<evidence type="ECO:0000313" key="2">
    <source>
        <dbReference type="EMBL" id="CAG8849411.1"/>
    </source>
</evidence>
<feature type="non-terminal residue" evidence="2">
    <location>
        <position position="1"/>
    </location>
</feature>
<dbReference type="Proteomes" id="UP000789901">
    <property type="component" value="Unassembled WGS sequence"/>
</dbReference>
<keyword evidence="3" id="KW-1185">Reference proteome</keyword>
<feature type="non-terminal residue" evidence="2">
    <location>
        <position position="60"/>
    </location>
</feature>